<keyword evidence="3 6" id="KW-0812">Transmembrane</keyword>
<evidence type="ECO:0000313" key="7">
    <source>
        <dbReference type="EMBL" id="KAK3046398.1"/>
    </source>
</evidence>
<dbReference type="InterPro" id="IPR002293">
    <property type="entry name" value="AA/rel_permease1"/>
</dbReference>
<dbReference type="Proteomes" id="UP001271007">
    <property type="component" value="Unassembled WGS sequence"/>
</dbReference>
<dbReference type="EMBL" id="JAWDJX010000095">
    <property type="protein sequence ID" value="KAK3046398.1"/>
    <property type="molecule type" value="Genomic_DNA"/>
</dbReference>
<feature type="transmembrane region" description="Helical" evidence="6">
    <location>
        <begin position="162"/>
        <end position="180"/>
    </location>
</feature>
<feature type="transmembrane region" description="Helical" evidence="6">
    <location>
        <begin position="68"/>
        <end position="87"/>
    </location>
</feature>
<accession>A0AAJ0D572</accession>
<evidence type="ECO:0000256" key="1">
    <source>
        <dbReference type="ARBA" id="ARBA00004141"/>
    </source>
</evidence>
<feature type="transmembrane region" description="Helical" evidence="6">
    <location>
        <begin position="370"/>
        <end position="395"/>
    </location>
</feature>
<evidence type="ECO:0000256" key="6">
    <source>
        <dbReference type="SAM" id="Phobius"/>
    </source>
</evidence>
<dbReference type="PIRSF" id="PIRSF006060">
    <property type="entry name" value="AA_transporter"/>
    <property type="match status" value="1"/>
</dbReference>
<dbReference type="AlphaFoldDB" id="A0AAJ0D572"/>
<evidence type="ECO:0000256" key="4">
    <source>
        <dbReference type="ARBA" id="ARBA00022989"/>
    </source>
</evidence>
<keyword evidence="2" id="KW-0813">Transport</keyword>
<evidence type="ECO:0000313" key="8">
    <source>
        <dbReference type="Proteomes" id="UP001271007"/>
    </source>
</evidence>
<feature type="transmembrane region" description="Helical" evidence="6">
    <location>
        <begin position="466"/>
        <end position="485"/>
    </location>
</feature>
<feature type="transmembrane region" description="Helical" evidence="6">
    <location>
        <begin position="268"/>
        <end position="293"/>
    </location>
</feature>
<protein>
    <recommendedName>
        <fullName evidence="9">Amino acid permease</fullName>
    </recommendedName>
</protein>
<proteinExistence type="predicted"/>
<dbReference type="GO" id="GO:0016020">
    <property type="term" value="C:membrane"/>
    <property type="evidence" value="ECO:0007669"/>
    <property type="project" value="UniProtKB-SubCell"/>
</dbReference>
<evidence type="ECO:0000256" key="3">
    <source>
        <dbReference type="ARBA" id="ARBA00022692"/>
    </source>
</evidence>
<dbReference type="GO" id="GO:0022857">
    <property type="term" value="F:transmembrane transporter activity"/>
    <property type="evidence" value="ECO:0007669"/>
    <property type="project" value="InterPro"/>
</dbReference>
<comment type="subcellular location">
    <subcellularLocation>
        <location evidence="1">Membrane</location>
        <topology evidence="1">Multi-pass membrane protein</topology>
    </subcellularLocation>
</comment>
<feature type="transmembrane region" description="Helical" evidence="6">
    <location>
        <begin position="313"/>
        <end position="338"/>
    </location>
</feature>
<feature type="transmembrane region" description="Helical" evidence="6">
    <location>
        <begin position="187"/>
        <end position="210"/>
    </location>
</feature>
<dbReference type="PANTHER" id="PTHR45649">
    <property type="entry name" value="AMINO-ACID PERMEASE BAT1"/>
    <property type="match status" value="1"/>
</dbReference>
<evidence type="ECO:0000256" key="5">
    <source>
        <dbReference type="ARBA" id="ARBA00023136"/>
    </source>
</evidence>
<gene>
    <name evidence="7" type="ORF">LTR09_012118</name>
</gene>
<dbReference type="Pfam" id="PF13520">
    <property type="entry name" value="AA_permease_2"/>
    <property type="match status" value="1"/>
</dbReference>
<keyword evidence="4 6" id="KW-1133">Transmembrane helix</keyword>
<dbReference type="Gene3D" id="1.20.1740.10">
    <property type="entry name" value="Amino acid/polyamine transporter I"/>
    <property type="match status" value="1"/>
</dbReference>
<evidence type="ECO:0008006" key="9">
    <source>
        <dbReference type="Google" id="ProtNLM"/>
    </source>
</evidence>
<feature type="transmembrane region" description="Helical" evidence="6">
    <location>
        <begin position="122"/>
        <end position="150"/>
    </location>
</feature>
<keyword evidence="5 6" id="KW-0472">Membrane</keyword>
<sequence length="511" mass="56851">MSAYEMKPMGSVNVDRVNSSSKEEQGHDATSRSTTSAKMYFFALSYMSLWEAMATNIGLAFYNGGPRAMVWGFFIVFSGVLCQVASFSEMSSVQPIAGAQYHWTWHLAPPKYRRSITWMQGWMTWFSWISILASVNVAANITTTLIVMSYPQYVLQGWHTVLIMWSYMLVLSLLNMYAFWIIPWMELLASLLHVVLWIVFAAVLLTLAPRHPAEFVFLEKANGSSWDSDFVSFNLGIILITWGFVGFDASAHISEETRRASSSIPRAMFWSICLNGALPFGMIIIFLTTLGNVDDLLASGYPLMAICLSATNSIPGASAMVGGFLCTIISVCIGSVASSSRLTWAWARDGALPAYFAKVDPKHRIPVRSVWLPLVIVGLLSLLNLANYTAFSVIISLSTFGLYQSYFIAIACMLHARLTGRIPEAPWSLGRYGVVINIFALIYSAWLGIFMIFPSYLPITPSSMNYALPINALIWLIAIVSWFGWAEKNWAGLDVELINKIVADGERDTKE</sequence>
<keyword evidence="8" id="KW-1185">Reference proteome</keyword>
<name>A0AAJ0D572_9PEZI</name>
<comment type="caution">
    <text evidence="7">The sequence shown here is derived from an EMBL/GenBank/DDBJ whole genome shotgun (WGS) entry which is preliminary data.</text>
</comment>
<evidence type="ECO:0000256" key="2">
    <source>
        <dbReference type="ARBA" id="ARBA00022448"/>
    </source>
</evidence>
<organism evidence="7 8">
    <name type="scientific">Extremus antarcticus</name>
    <dbReference type="NCBI Taxonomy" id="702011"/>
    <lineage>
        <taxon>Eukaryota</taxon>
        <taxon>Fungi</taxon>
        <taxon>Dikarya</taxon>
        <taxon>Ascomycota</taxon>
        <taxon>Pezizomycotina</taxon>
        <taxon>Dothideomycetes</taxon>
        <taxon>Dothideomycetidae</taxon>
        <taxon>Mycosphaerellales</taxon>
        <taxon>Extremaceae</taxon>
        <taxon>Extremus</taxon>
    </lineage>
</organism>
<feature type="transmembrane region" description="Helical" evidence="6">
    <location>
        <begin position="432"/>
        <end position="454"/>
    </location>
</feature>
<feature type="transmembrane region" description="Helical" evidence="6">
    <location>
        <begin position="230"/>
        <end position="247"/>
    </location>
</feature>
<feature type="transmembrane region" description="Helical" evidence="6">
    <location>
        <begin position="401"/>
        <end position="420"/>
    </location>
</feature>
<feature type="transmembrane region" description="Helical" evidence="6">
    <location>
        <begin position="40"/>
        <end position="62"/>
    </location>
</feature>
<reference evidence="7" key="1">
    <citation type="submission" date="2023-04" db="EMBL/GenBank/DDBJ databases">
        <title>Black Yeasts Isolated from many extreme environments.</title>
        <authorList>
            <person name="Coleine C."/>
            <person name="Stajich J.E."/>
            <person name="Selbmann L."/>
        </authorList>
    </citation>
    <scope>NUCLEOTIDE SEQUENCE</scope>
    <source>
        <strain evidence="7">CCFEE 5312</strain>
    </source>
</reference>
<dbReference type="PANTHER" id="PTHR45649:SF14">
    <property type="entry name" value="GABA PERMEASE"/>
    <property type="match status" value="1"/>
</dbReference>